<dbReference type="Proteomes" id="UP000450599">
    <property type="component" value="Unassembled WGS sequence"/>
</dbReference>
<reference evidence="4" key="9">
    <citation type="submission" date="2023-01" db="EMBL/GenBank/DDBJ databases">
        <title>Human gut microbiome strain richness.</title>
        <authorList>
            <person name="Chen-Liaw A."/>
        </authorList>
    </citation>
    <scope>NUCLEOTIDE SEQUENCE</scope>
    <source>
        <strain evidence="4">RTP21484st1_E5_RTP21484_190118</strain>
    </source>
</reference>
<dbReference type="EMBL" id="WKMX01000008">
    <property type="protein sequence ID" value="MRZ06456.1"/>
    <property type="molecule type" value="Genomic_DNA"/>
</dbReference>
<reference evidence="14 21" key="5">
    <citation type="submission" date="2018-09" db="EMBL/GenBank/DDBJ databases">
        <title>Murine metabolic-syndrome-specific gut microbial biobank.</title>
        <authorList>
            <person name="Liu C."/>
        </authorList>
    </citation>
    <scope>NUCLEOTIDE SEQUENCE [LARGE SCALE GENOMIC DNA]</scope>
    <source>
        <strain evidence="14 21">8-P5</strain>
    </source>
</reference>
<reference evidence="25 26" key="6">
    <citation type="journal article" date="2019" name="Nat. Med.">
        <title>A library of human gut bacterial isolates paired with longitudinal multiomics data enables mechanistic microbiome research.</title>
        <authorList>
            <person name="Poyet M."/>
            <person name="Groussin M."/>
            <person name="Gibbons S.M."/>
            <person name="Avila-Pacheco J."/>
            <person name="Jiang X."/>
            <person name="Kearney S.M."/>
            <person name="Perrotta A.R."/>
            <person name="Berdy B."/>
            <person name="Zhao S."/>
            <person name="Lieberman T.D."/>
            <person name="Swanson P.K."/>
            <person name="Smith M."/>
            <person name="Roesemann S."/>
            <person name="Alexander J.E."/>
            <person name="Rich S.A."/>
            <person name="Livny J."/>
            <person name="Vlamakis H."/>
            <person name="Clish C."/>
            <person name="Bullock K."/>
            <person name="Deik A."/>
            <person name="Scott J."/>
            <person name="Pierce K.A."/>
            <person name="Xavier R.J."/>
            <person name="Alm E.J."/>
        </authorList>
    </citation>
    <scope>NUCLEOTIDE SEQUENCE [LARGE SCALE GENOMIC DNA]</scope>
    <source>
        <strain evidence="8 31">BIOML-A10</strain>
        <strain evidence="6 28">BIOML-A11</strain>
        <strain evidence="10 25">BIOML-A2</strain>
        <strain evidence="11 27">BIOML-A20</strain>
        <strain evidence="9 26">BIOML-A32</strain>
        <strain evidence="5 30">BIOML-A41</strain>
        <strain evidence="7 29">BIOML-A9</strain>
    </source>
</reference>
<evidence type="ECO:0000313" key="13">
    <source>
        <dbReference type="EMBL" id="RHD75036.1"/>
    </source>
</evidence>
<dbReference type="Proteomes" id="UP000315827">
    <property type="component" value="Unassembled WGS sequence"/>
</dbReference>
<evidence type="ECO:0000313" key="17">
    <source>
        <dbReference type="Proteomes" id="UP000095332"/>
    </source>
</evidence>
<dbReference type="EMBL" id="WKNE01000004">
    <property type="protein sequence ID" value="MRZ54592.1"/>
    <property type="molecule type" value="Genomic_DNA"/>
</dbReference>
<organism evidence="3 17">
    <name type="scientific">Parabacteroides distasonis</name>
    <dbReference type="NCBI Taxonomy" id="823"/>
    <lineage>
        <taxon>Bacteria</taxon>
        <taxon>Pseudomonadati</taxon>
        <taxon>Bacteroidota</taxon>
        <taxon>Bacteroidia</taxon>
        <taxon>Bacteroidales</taxon>
        <taxon>Tannerellaceae</taxon>
        <taxon>Parabacteroides</taxon>
    </lineage>
</organism>
<dbReference type="EMBL" id="CYYK01000004">
    <property type="protein sequence ID" value="CUO01671.1"/>
    <property type="molecule type" value="Genomic_DNA"/>
</dbReference>
<evidence type="ECO:0000313" key="9">
    <source>
        <dbReference type="EMBL" id="MRZ50561.1"/>
    </source>
</evidence>
<evidence type="ECO:0000313" key="29">
    <source>
        <dbReference type="Proteomes" id="UP000461276"/>
    </source>
</evidence>
<evidence type="ECO:0000313" key="30">
    <source>
        <dbReference type="Proteomes" id="UP000463337"/>
    </source>
</evidence>
<accession>A0A174SKJ8</accession>
<evidence type="ECO:0000313" key="1">
    <source>
        <dbReference type="EMBL" id="CUN05347.1"/>
    </source>
</evidence>
<reference evidence="13 22" key="4">
    <citation type="submission" date="2018-08" db="EMBL/GenBank/DDBJ databases">
        <title>A genome reference for cultivated species of the human gut microbiota.</title>
        <authorList>
            <person name="Zou Y."/>
            <person name="Xue W."/>
            <person name="Luo G."/>
        </authorList>
    </citation>
    <scope>NUCLEOTIDE SEQUENCE [LARGE SCALE GENOMIC DNA]</scope>
    <source>
        <strain evidence="13 22">AM30-4</strain>
    </source>
</reference>
<dbReference type="EMBL" id="QSJN01000005">
    <property type="protein sequence ID" value="RHD75036.1"/>
    <property type="molecule type" value="Genomic_DNA"/>
</dbReference>
<dbReference type="EMBL" id="WKMC01000006">
    <property type="protein sequence ID" value="MRZ50561.1"/>
    <property type="molecule type" value="Genomic_DNA"/>
</dbReference>
<dbReference type="Proteomes" id="UP000095332">
    <property type="component" value="Unassembled WGS sequence"/>
</dbReference>
<dbReference type="Proteomes" id="UP000441358">
    <property type="component" value="Unassembled WGS sequence"/>
</dbReference>
<evidence type="ECO:0000313" key="4">
    <source>
        <dbReference type="EMBL" id="MDB9004726.1"/>
    </source>
</evidence>
<evidence type="ECO:0000313" key="28">
    <source>
        <dbReference type="Proteomes" id="UP000450599"/>
    </source>
</evidence>
<dbReference type="Proteomes" id="UP000278164">
    <property type="component" value="Unassembled WGS sequence"/>
</dbReference>
<evidence type="ECO:0000313" key="27">
    <source>
        <dbReference type="Proteomes" id="UP000441609"/>
    </source>
</evidence>
<dbReference type="Proteomes" id="UP000310032">
    <property type="component" value="Unassembled WGS sequence"/>
</dbReference>
<dbReference type="RefSeq" id="WP_005861164.1">
    <property type="nucleotide sequence ID" value="NZ_AP019729.1"/>
</dbReference>
<dbReference type="Proteomes" id="UP000432516">
    <property type="component" value="Unassembled WGS sequence"/>
</dbReference>
<dbReference type="EMBL" id="CZBM01000003">
    <property type="protein sequence ID" value="CUP97166.1"/>
    <property type="molecule type" value="Genomic_DNA"/>
</dbReference>
<evidence type="ECO:0000313" key="12">
    <source>
        <dbReference type="EMBL" id="OUP20014.1"/>
    </source>
</evidence>
<dbReference type="EMBL" id="JAQMPJ010000004">
    <property type="protein sequence ID" value="MDB9004726.1"/>
    <property type="molecule type" value="Genomic_DNA"/>
</dbReference>
<dbReference type="EMBL" id="SRYM01000006">
    <property type="protein sequence ID" value="TGY61536.1"/>
    <property type="molecule type" value="Genomic_DNA"/>
</dbReference>
<dbReference type="Proteomes" id="UP000441609">
    <property type="component" value="Unassembled WGS sequence"/>
</dbReference>
<evidence type="ECO:0000313" key="25">
    <source>
        <dbReference type="Proteomes" id="UP000432516"/>
    </source>
</evidence>
<dbReference type="AlphaFoldDB" id="A0A174SKJ8"/>
<evidence type="ECO:0000313" key="14">
    <source>
        <dbReference type="EMBL" id="RLT72385.1"/>
    </source>
</evidence>
<proteinExistence type="predicted"/>
<evidence type="ECO:0000313" key="7">
    <source>
        <dbReference type="EMBL" id="MRY92902.1"/>
    </source>
</evidence>
<evidence type="ECO:0000313" key="15">
    <source>
        <dbReference type="EMBL" id="TGY61536.1"/>
    </source>
</evidence>
<evidence type="ECO:0000313" key="24">
    <source>
        <dbReference type="Proteomes" id="UP000315827"/>
    </source>
</evidence>
<evidence type="ECO:0000313" key="8">
    <source>
        <dbReference type="EMBL" id="MRZ06456.1"/>
    </source>
</evidence>
<dbReference type="EMBL" id="CYXP01000003">
    <property type="protein sequence ID" value="CUN05347.1"/>
    <property type="molecule type" value="Genomic_DNA"/>
</dbReference>
<evidence type="ECO:0000313" key="21">
    <source>
        <dbReference type="Proteomes" id="UP000278164"/>
    </source>
</evidence>
<dbReference type="EMBL" id="WKLT01000004">
    <property type="protein sequence ID" value="MRY57492.1"/>
    <property type="molecule type" value="Genomic_DNA"/>
</dbReference>
<evidence type="ECO:0000313" key="5">
    <source>
        <dbReference type="EMBL" id="MRY57492.1"/>
    </source>
</evidence>
<reference evidence="20" key="2">
    <citation type="submission" date="2017-04" db="EMBL/GenBank/DDBJ databases">
        <title>Function of individual gut microbiota members based on whole genome sequencing of pure cultures obtained from chicken caecum.</title>
        <authorList>
            <person name="Medvecky M."/>
            <person name="Cejkova D."/>
            <person name="Polansky O."/>
            <person name="Karasova D."/>
            <person name="Kubasova T."/>
            <person name="Cizek A."/>
            <person name="Rychlik I."/>
        </authorList>
    </citation>
    <scope>NUCLEOTIDE SEQUENCE [LARGE SCALE GENOMIC DNA]</scope>
    <source>
        <strain evidence="20">An199</strain>
    </source>
</reference>
<evidence type="ECO:0000313" key="3">
    <source>
        <dbReference type="EMBL" id="CUP97166.1"/>
    </source>
</evidence>
<dbReference type="EMBL" id="NFJX01000005">
    <property type="protein sequence ID" value="OUP20014.1"/>
    <property type="molecule type" value="Genomic_DNA"/>
</dbReference>
<dbReference type="Proteomes" id="UP001210126">
    <property type="component" value="Unassembled WGS sequence"/>
</dbReference>
<dbReference type="EMBL" id="WKMO01000003">
    <property type="protein sequence ID" value="MSB72583.1"/>
    <property type="molecule type" value="Genomic_DNA"/>
</dbReference>
<dbReference type="EMBL" id="VOHW01000008">
    <property type="protein sequence ID" value="TWV60715.1"/>
    <property type="molecule type" value="Genomic_DNA"/>
</dbReference>
<dbReference type="OrthoDB" id="1094217at2"/>
<dbReference type="Proteomes" id="UP000284660">
    <property type="component" value="Unassembled WGS sequence"/>
</dbReference>
<evidence type="ECO:0000313" key="10">
    <source>
        <dbReference type="EMBL" id="MRZ54592.1"/>
    </source>
</evidence>
<reference evidence="15 23" key="7">
    <citation type="submission" date="2019-04" db="EMBL/GenBank/DDBJ databases">
        <title>Microbes associate with the intestines of laboratory mice.</title>
        <authorList>
            <person name="Navarre W."/>
            <person name="Wong E."/>
            <person name="Huang K."/>
            <person name="Tropini C."/>
            <person name="Ng K."/>
            <person name="Yu B."/>
        </authorList>
    </citation>
    <scope>NUCLEOTIDE SEQUENCE [LARGE SCALE GENOMIC DNA]</scope>
    <source>
        <strain evidence="15 23">NM39_I3</strain>
    </source>
</reference>
<dbReference type="Proteomes" id="UP000463337">
    <property type="component" value="Unassembled WGS sequence"/>
</dbReference>
<evidence type="ECO:0000313" key="31">
    <source>
        <dbReference type="Proteomes" id="UP000471216"/>
    </source>
</evidence>
<evidence type="ECO:0000313" key="2">
    <source>
        <dbReference type="EMBL" id="CUO01671.1"/>
    </source>
</evidence>
<dbReference type="Proteomes" id="UP000095591">
    <property type="component" value="Unassembled WGS sequence"/>
</dbReference>
<dbReference type="EMBL" id="RAYI01000043">
    <property type="protein sequence ID" value="RLT72385.1"/>
    <property type="molecule type" value="Genomic_DNA"/>
</dbReference>
<dbReference type="EMBL" id="WKMY01000003">
    <property type="protein sequence ID" value="MRY92902.1"/>
    <property type="molecule type" value="Genomic_DNA"/>
</dbReference>
<dbReference type="EMBL" id="WKMW01000008">
    <property type="protein sequence ID" value="MRY84636.1"/>
    <property type="molecule type" value="Genomic_DNA"/>
</dbReference>
<gene>
    <name evidence="12" type="ORF">B5F32_07485</name>
    <name evidence="14" type="ORF">D7V78_15985</name>
    <name evidence="13" type="ORF">DW782_10190</name>
    <name evidence="15" type="ORF">E5342_03330</name>
    <name evidence="2" type="ORF">ERS852380_01423</name>
    <name evidence="1" type="ORF">ERS852429_01726</name>
    <name evidence="3" type="ORF">ERS852560_01103</name>
    <name evidence="16" type="ORF">FSA05_13645</name>
    <name evidence="8" type="ORF">GKD54_09525</name>
    <name evidence="6" type="ORF">GKD58_10275</name>
    <name evidence="5" type="ORF">GKD59_06110</name>
    <name evidence="9" type="ORF">GKD66_10085</name>
    <name evidence="7" type="ORF">GKD67_06625</name>
    <name evidence="10" type="ORF">GKD68_07475</name>
    <name evidence="11" type="ORF">GKD70_04635</name>
    <name evidence="4" type="ORF">PN599_06910</name>
</gene>
<evidence type="ECO:0000313" key="22">
    <source>
        <dbReference type="Proteomes" id="UP000284660"/>
    </source>
</evidence>
<protein>
    <submittedName>
        <fullName evidence="3">Uncharacterized protein</fullName>
    </submittedName>
</protein>
<evidence type="ECO:0000313" key="23">
    <source>
        <dbReference type="Proteomes" id="UP000310032"/>
    </source>
</evidence>
<evidence type="ECO:0000313" key="16">
    <source>
        <dbReference type="EMBL" id="TWV60715.1"/>
    </source>
</evidence>
<dbReference type="Proteomes" id="UP000195950">
    <property type="component" value="Unassembled WGS sequence"/>
</dbReference>
<evidence type="ECO:0000313" key="18">
    <source>
        <dbReference type="Proteomes" id="UP000095455"/>
    </source>
</evidence>
<evidence type="ECO:0000313" key="19">
    <source>
        <dbReference type="Proteomes" id="UP000095591"/>
    </source>
</evidence>
<evidence type="ECO:0000313" key="6">
    <source>
        <dbReference type="EMBL" id="MRY84636.1"/>
    </source>
</evidence>
<name>A0A174SKJ8_PARDI</name>
<dbReference type="Proteomes" id="UP000471216">
    <property type="component" value="Unassembled WGS sequence"/>
</dbReference>
<dbReference type="Proteomes" id="UP000095455">
    <property type="component" value="Unassembled WGS sequence"/>
</dbReference>
<evidence type="ECO:0000313" key="11">
    <source>
        <dbReference type="EMBL" id="MSB72583.1"/>
    </source>
</evidence>
<dbReference type="Proteomes" id="UP000461276">
    <property type="component" value="Unassembled WGS sequence"/>
</dbReference>
<reference evidence="16 24" key="8">
    <citation type="submission" date="2019-07" db="EMBL/GenBank/DDBJ databases">
        <title>Genome sequencing of Parabacteroides distasonis iSURF_7.</title>
        <authorList>
            <person name="Degefu H.N."/>
            <person name="Ruoff K.L."/>
            <person name="Price C.E."/>
            <person name="Valls R.A."/>
            <person name="O'Toole G.A."/>
        </authorList>
    </citation>
    <scope>NUCLEOTIDE SEQUENCE [LARGE SCALE GENOMIC DNA]</scope>
    <source>
        <strain evidence="16 24">CFPLTA003_1B</strain>
    </source>
</reference>
<evidence type="ECO:0000313" key="26">
    <source>
        <dbReference type="Proteomes" id="UP000441358"/>
    </source>
</evidence>
<evidence type="ECO:0000313" key="20">
    <source>
        <dbReference type="Proteomes" id="UP000195950"/>
    </source>
</evidence>
<dbReference type="GeneID" id="93522612"/>
<sequence>MDACNIDEIQNLFIYYSACFSKYFPELGFYCNEREFQIHGIVRRYSDITGVSHDGSYFLIEMRKEYLIYLPLLVGSKFRILTKQKQLYS</sequence>
<reference evidence="12" key="3">
    <citation type="journal article" date="2018" name="BMC Genomics">
        <title>Whole genome sequencing and function prediction of 133 gut anaerobes isolated from chicken caecum in pure cultures.</title>
        <authorList>
            <person name="Medvecky M."/>
            <person name="Cejkova D."/>
            <person name="Polansky O."/>
            <person name="Karasova D."/>
            <person name="Kubasova T."/>
            <person name="Cizek A."/>
            <person name="Rychlik I."/>
        </authorList>
    </citation>
    <scope>NUCLEOTIDE SEQUENCE</scope>
    <source>
        <strain evidence="12">An199</strain>
    </source>
</reference>
<reference evidence="17 18" key="1">
    <citation type="submission" date="2015-09" db="EMBL/GenBank/DDBJ databases">
        <authorList>
            <consortium name="Pathogen Informatics"/>
        </authorList>
    </citation>
    <scope>NUCLEOTIDE SEQUENCE [LARGE SCALE GENOMIC DNA]</scope>
    <source>
        <strain evidence="2 18">2789STDY5608822</strain>
        <strain evidence="1 19">2789STDY5608872</strain>
        <strain evidence="3 17">2789STDY5834948</strain>
    </source>
</reference>